<feature type="domain" description="TcaA 4th" evidence="10">
    <location>
        <begin position="282"/>
        <end position="345"/>
    </location>
</feature>
<dbReference type="EMBL" id="CP001791">
    <property type="protein sequence ID" value="ADH98356.1"/>
    <property type="molecule type" value="Genomic_DNA"/>
</dbReference>
<keyword evidence="5 7" id="KW-0472">Membrane</keyword>
<sequence>MKFCNQCGTGVQEGQKVCTQCGVKLLDGRKPEPEHKGEEVRIEKQIQEEESMSSDLQEQSPKPPTRTKKPLSKKKKATIGVAVAGVALLFGSYQVMTAQFTPEKTVEGIFDAVAEGDKERLGDYLVRADGEELEDHQLTLMIDMLQDPFLFEEVKNDMNLSALQYRENEAIAGEDHTFSSDIPIALEQKGKKLMIFDDYAAVLYPLDMEVRLDYEDVAWSLNGEEVSSYEVSTGIYSLGPQYLGTYDLSVEIDMAFGRHEIEETVVHDGRWLEVPLHMEALEIISHISGAELYVNDAVMDITLEHGETFFDRVLYDEGMMLHAVADTPFGEMASEPVPLDESKIELKYAVGEDLAEELMDMRFAELDAGRFLDDYSDVSEVNEVPVAISFIPEEAYLQEGKQDMFWQVTIPYRETWQSPDETGGEESVRDYELVLILPGDDDEWRVQELWVTNEQFSGEWITRSYDEEAQFAYLEELQTMDGKASYRANETAYLNELINGFHDDNVNAINGGDKSRAVRMIHEDAGAYKKTVTDYIDYLRGRNITQEFKGSDVIGVSEGSEEDIYIVKTEDLYIIHNNDEDRSREAKFLTEYKVVLTDDGYYLLELESTEQLWSESL</sequence>
<evidence type="ECO:0000256" key="6">
    <source>
        <dbReference type="SAM" id="MobiDB-lite"/>
    </source>
</evidence>
<dbReference type="PANTHER" id="PTHR40038:SF1">
    <property type="entry name" value="MEMBRANE-ASSOCIATED PROTEIN TCAA"/>
    <property type="match status" value="1"/>
</dbReference>
<keyword evidence="2" id="KW-1003">Cell membrane</keyword>
<proteinExistence type="predicted"/>
<dbReference type="GO" id="GO:0005886">
    <property type="term" value="C:plasma membrane"/>
    <property type="evidence" value="ECO:0007669"/>
    <property type="project" value="UniProtKB-SubCell"/>
</dbReference>
<dbReference type="InterPro" id="IPR054528">
    <property type="entry name" value="TcaA_5th"/>
</dbReference>
<dbReference type="STRING" id="439292.Bsel_0828"/>
<gene>
    <name evidence="11" type="ordered locus">Bsel_0828</name>
</gene>
<dbReference type="Pfam" id="PF22819">
    <property type="entry name" value="TcaA_5th"/>
    <property type="match status" value="1"/>
</dbReference>
<evidence type="ECO:0000256" key="1">
    <source>
        <dbReference type="ARBA" id="ARBA00004162"/>
    </source>
</evidence>
<dbReference type="HOGENOM" id="CLU_442594_0_0_9"/>
<evidence type="ECO:0000256" key="3">
    <source>
        <dbReference type="ARBA" id="ARBA00022692"/>
    </source>
</evidence>
<dbReference type="Proteomes" id="UP000000271">
    <property type="component" value="Chromosome"/>
</dbReference>
<dbReference type="Pfam" id="PF22820">
    <property type="entry name" value="TcaA_3rd_4th"/>
    <property type="match status" value="1"/>
</dbReference>
<dbReference type="KEGG" id="bse:Bsel_0828"/>
<dbReference type="AlphaFoldDB" id="D6XZI2"/>
<evidence type="ECO:0000259" key="10">
    <source>
        <dbReference type="Pfam" id="PF22820"/>
    </source>
</evidence>
<keyword evidence="12" id="KW-1185">Reference proteome</keyword>
<name>D6XZI2_BACIE</name>
<evidence type="ECO:0000259" key="8">
    <source>
        <dbReference type="Pfam" id="PF22813"/>
    </source>
</evidence>
<feature type="transmembrane region" description="Helical" evidence="7">
    <location>
        <begin position="77"/>
        <end position="96"/>
    </location>
</feature>
<evidence type="ECO:0000256" key="5">
    <source>
        <dbReference type="ARBA" id="ARBA00023136"/>
    </source>
</evidence>
<evidence type="ECO:0000313" key="11">
    <source>
        <dbReference type="EMBL" id="ADH98356.1"/>
    </source>
</evidence>
<reference evidence="11" key="1">
    <citation type="submission" date="2009-10" db="EMBL/GenBank/DDBJ databases">
        <title>Complete sequence of Bacillus selenitireducens MLS10.</title>
        <authorList>
            <consortium name="US DOE Joint Genome Institute"/>
            <person name="Lucas S."/>
            <person name="Copeland A."/>
            <person name="Lapidus A."/>
            <person name="Glavina del Rio T."/>
            <person name="Dalin E."/>
            <person name="Tice H."/>
            <person name="Bruce D."/>
            <person name="Goodwin L."/>
            <person name="Pitluck S."/>
            <person name="Sims D."/>
            <person name="Brettin T."/>
            <person name="Detter J.C."/>
            <person name="Han C."/>
            <person name="Larimer F."/>
            <person name="Land M."/>
            <person name="Hauser L."/>
            <person name="Kyrpides N."/>
            <person name="Ovchinnikova G."/>
            <person name="Stolz J."/>
        </authorList>
    </citation>
    <scope>NUCLEOTIDE SEQUENCE [LARGE SCALE GENOMIC DNA]</scope>
    <source>
        <strain evidence="11">MLS10</strain>
    </source>
</reference>
<keyword evidence="3 7" id="KW-0812">Transmembrane</keyword>
<evidence type="ECO:0000313" key="12">
    <source>
        <dbReference type="Proteomes" id="UP000000271"/>
    </source>
</evidence>
<dbReference type="Pfam" id="PF22813">
    <property type="entry name" value="TcaA_2nd"/>
    <property type="match status" value="1"/>
</dbReference>
<feature type="compositionally biased region" description="Basic and acidic residues" evidence="6">
    <location>
        <begin position="27"/>
        <end position="47"/>
    </location>
</feature>
<feature type="region of interest" description="Disordered" evidence="6">
    <location>
        <begin position="27"/>
        <end position="74"/>
    </location>
</feature>
<feature type="domain" description="TcaA second" evidence="8">
    <location>
        <begin position="102"/>
        <end position="200"/>
    </location>
</feature>
<feature type="domain" description="TcaA protein NTF2-like" evidence="9">
    <location>
        <begin position="495"/>
        <end position="603"/>
    </location>
</feature>
<comment type="subcellular location">
    <subcellularLocation>
        <location evidence="1">Cell membrane</location>
        <topology evidence="1">Single-pass membrane protein</topology>
    </subcellularLocation>
</comment>
<dbReference type="InterPro" id="IPR054530">
    <property type="entry name" value="TcaA_4th"/>
</dbReference>
<dbReference type="PANTHER" id="PTHR40038">
    <property type="entry name" value="MEMBRANE-ASSOCIATED PROTEIN TCAA"/>
    <property type="match status" value="1"/>
</dbReference>
<evidence type="ECO:0000256" key="2">
    <source>
        <dbReference type="ARBA" id="ARBA00022475"/>
    </source>
</evidence>
<dbReference type="eggNOG" id="COG4640">
    <property type="taxonomic scope" value="Bacteria"/>
</dbReference>
<evidence type="ECO:0000259" key="9">
    <source>
        <dbReference type="Pfam" id="PF22819"/>
    </source>
</evidence>
<keyword evidence="4 7" id="KW-1133">Transmembrane helix</keyword>
<evidence type="ECO:0000256" key="7">
    <source>
        <dbReference type="SAM" id="Phobius"/>
    </source>
</evidence>
<protein>
    <submittedName>
        <fullName evidence="11">Membrane protein-like protein</fullName>
    </submittedName>
</protein>
<accession>D6XZI2</accession>
<organism evidence="11 12">
    <name type="scientific">Bacillus selenitireducens (strain ATCC 700615 / DSM 15326 / MLS10)</name>
    <dbReference type="NCBI Taxonomy" id="439292"/>
    <lineage>
        <taxon>Bacteria</taxon>
        <taxon>Bacillati</taxon>
        <taxon>Bacillota</taxon>
        <taxon>Bacilli</taxon>
        <taxon>Bacillales</taxon>
        <taxon>Bacillaceae</taxon>
        <taxon>Salisediminibacterium</taxon>
    </lineage>
</organism>
<dbReference type="InterPro" id="IPR054529">
    <property type="entry name" value="TcaA_2nd"/>
</dbReference>
<feature type="compositionally biased region" description="Basic residues" evidence="6">
    <location>
        <begin position="65"/>
        <end position="74"/>
    </location>
</feature>
<evidence type="ECO:0000256" key="4">
    <source>
        <dbReference type="ARBA" id="ARBA00022989"/>
    </source>
</evidence>